<reference evidence="1 2" key="1">
    <citation type="submission" date="2006-10" db="EMBL/GenBank/DDBJ databases">
        <title>Complete sequence of Methanosaeta thermophila PT.</title>
        <authorList>
            <consortium name="US DOE Joint Genome Institute"/>
            <person name="Copeland A."/>
            <person name="Lucas S."/>
            <person name="Lapidus A."/>
            <person name="Barry K."/>
            <person name="Detter J.C."/>
            <person name="Glavina del Rio T."/>
            <person name="Hammon N."/>
            <person name="Israni S."/>
            <person name="Pitluck S."/>
            <person name="Chain P."/>
            <person name="Malfatti S."/>
            <person name="Shin M."/>
            <person name="Vergez L."/>
            <person name="Schmutz J."/>
            <person name="Larimer F."/>
            <person name="Land M."/>
            <person name="Hauser L."/>
            <person name="Kyrpides N."/>
            <person name="Kim E."/>
            <person name="Smith K.S."/>
            <person name="Ingram-Smith C."/>
            <person name="Richardson P."/>
        </authorList>
    </citation>
    <scope>NUCLEOTIDE SEQUENCE [LARGE SCALE GENOMIC DNA]</scope>
    <source>
        <strain evidence="2">DSM 6194 / JCM 14653 / NBRC 101360 / PT</strain>
    </source>
</reference>
<dbReference type="HOGENOM" id="CLU_1329495_0_0_2"/>
<evidence type="ECO:0000313" key="2">
    <source>
        <dbReference type="Proteomes" id="UP000000674"/>
    </source>
</evidence>
<dbReference type="KEGG" id="mtp:Mthe_0999"/>
<dbReference type="RefSeq" id="WP_011696178.1">
    <property type="nucleotide sequence ID" value="NC_008553.1"/>
</dbReference>
<dbReference type="GeneID" id="4462875"/>
<dbReference type="AlphaFoldDB" id="A0B7W0"/>
<protein>
    <submittedName>
        <fullName evidence="1">Uncharacterized protein</fullName>
    </submittedName>
</protein>
<organism evidence="1 2">
    <name type="scientific">Methanothrix thermoacetophila (strain DSM 6194 / JCM 14653 / NBRC 101360 / PT)</name>
    <name type="common">Methanosaeta thermophila</name>
    <dbReference type="NCBI Taxonomy" id="349307"/>
    <lineage>
        <taxon>Archaea</taxon>
        <taxon>Methanobacteriati</taxon>
        <taxon>Methanobacteriota</taxon>
        <taxon>Stenosarchaea group</taxon>
        <taxon>Methanomicrobia</taxon>
        <taxon>Methanotrichales</taxon>
        <taxon>Methanotrichaceae</taxon>
        <taxon>Methanothrix</taxon>
    </lineage>
</organism>
<accession>A0B7W0</accession>
<name>A0B7W0_METTP</name>
<dbReference type="EMBL" id="CP000477">
    <property type="protein sequence ID" value="ABK14784.1"/>
    <property type="molecule type" value="Genomic_DNA"/>
</dbReference>
<dbReference type="Proteomes" id="UP000000674">
    <property type="component" value="Chromosome"/>
</dbReference>
<keyword evidence="2" id="KW-1185">Reference proteome</keyword>
<proteinExistence type="predicted"/>
<dbReference type="OrthoDB" id="148088at2157"/>
<gene>
    <name evidence="1" type="ordered locus">Mthe_0999</name>
</gene>
<sequence>MRHFPVLVYVLVLVLICLSVGPASGGGNRTLTQHSYLFVNGYMDETKIYETDYGFKGQKLVVGTRGSGTVSRRQTIDFWSSNTSDESEMYFNEWGYFEYHPYSEGPSESDLKNALCAKNYDVGSVVSESYSSIKDLVKDTTIYQSENVSLYQINSYLHGTARIGARFVNKTDKTTNMLMGGLYIGEVNIREEIEVGENPPLTLPCA</sequence>
<evidence type="ECO:0000313" key="1">
    <source>
        <dbReference type="EMBL" id="ABK14784.1"/>
    </source>
</evidence>